<dbReference type="RefSeq" id="WP_131839661.1">
    <property type="nucleotide sequence ID" value="NZ_SLWB01000010.1"/>
</dbReference>
<organism evidence="4 5">
    <name type="scientific">Acetobacteroides hydrogenigenes</name>
    <dbReference type="NCBI Taxonomy" id="979970"/>
    <lineage>
        <taxon>Bacteria</taxon>
        <taxon>Pseudomonadati</taxon>
        <taxon>Bacteroidota</taxon>
        <taxon>Bacteroidia</taxon>
        <taxon>Bacteroidales</taxon>
        <taxon>Rikenellaceae</taxon>
        <taxon>Acetobacteroides</taxon>
    </lineage>
</organism>
<evidence type="ECO:0000313" key="4">
    <source>
        <dbReference type="EMBL" id="TCN65673.1"/>
    </source>
</evidence>
<dbReference type="InterPro" id="IPR050197">
    <property type="entry name" value="Aldolase_class_II_sugar_metab"/>
</dbReference>
<dbReference type="GO" id="GO:0005829">
    <property type="term" value="C:cytosol"/>
    <property type="evidence" value="ECO:0007669"/>
    <property type="project" value="TreeGrafter"/>
</dbReference>
<reference evidence="4 5" key="1">
    <citation type="submission" date="2019-03" db="EMBL/GenBank/DDBJ databases">
        <title>Genomic Encyclopedia of Archaeal and Bacterial Type Strains, Phase II (KMG-II): from individual species to whole genera.</title>
        <authorList>
            <person name="Goeker M."/>
        </authorList>
    </citation>
    <scope>NUCLEOTIDE SEQUENCE [LARGE SCALE GENOMIC DNA]</scope>
    <source>
        <strain evidence="4 5">RL-C</strain>
    </source>
</reference>
<evidence type="ECO:0000256" key="2">
    <source>
        <dbReference type="ARBA" id="ARBA00023239"/>
    </source>
</evidence>
<dbReference type="InterPro" id="IPR036409">
    <property type="entry name" value="Aldolase_II/adducin_N_sf"/>
</dbReference>
<feature type="domain" description="Class II aldolase/adducin N-terminal" evidence="3">
    <location>
        <begin position="12"/>
        <end position="240"/>
    </location>
</feature>
<dbReference type="Pfam" id="PF00596">
    <property type="entry name" value="Aldolase_II"/>
    <property type="match status" value="1"/>
</dbReference>
<comment type="caution">
    <text evidence="4">The sequence shown here is derived from an EMBL/GenBank/DDBJ whole genome shotgun (WGS) entry which is preliminary data.</text>
</comment>
<accession>A0A4R2EBF9</accession>
<keyword evidence="1" id="KW-0479">Metal-binding</keyword>
<sequence length="264" mass="29173">MELNQKVAEEIGKISEVAGYLWQREWAERNAGNISLNITGLQSISAADKEGKTFYECKMPAEASGMLIFITGTGERLRDLRFTPERAACIIAINDDATGYHIVWGGEGNPNIRPTSEFVSHLAIHLFNVKQGNGHRCVLHTHPLELIAISHHKEIGKNEEQLNNALWSMLPEIRVFVPKGICVAPYELPGSEALANLTIEGLTKRSVILWSKHGALATGEDAIKAFDYIDVANKGAKIYLMCLQAGFVPEGMSQQEMKDLEAFL</sequence>
<protein>
    <submittedName>
        <fullName evidence="4">Rhamnulose-1-phosphate aldolase</fullName>
    </submittedName>
</protein>
<dbReference type="NCBIfam" id="NF002963">
    <property type="entry name" value="PRK03634.1"/>
    <property type="match status" value="1"/>
</dbReference>
<proteinExistence type="predicted"/>
<dbReference type="OrthoDB" id="9784634at2"/>
<dbReference type="SMART" id="SM01007">
    <property type="entry name" value="Aldolase_II"/>
    <property type="match status" value="1"/>
</dbReference>
<keyword evidence="2" id="KW-0456">Lyase</keyword>
<dbReference type="InterPro" id="IPR001303">
    <property type="entry name" value="Aldolase_II/adducin_N"/>
</dbReference>
<gene>
    <name evidence="4" type="ORF">CLV25_11062</name>
</gene>
<evidence type="ECO:0000256" key="1">
    <source>
        <dbReference type="ARBA" id="ARBA00022723"/>
    </source>
</evidence>
<dbReference type="EMBL" id="SLWB01000010">
    <property type="protein sequence ID" value="TCN65673.1"/>
    <property type="molecule type" value="Genomic_DNA"/>
</dbReference>
<evidence type="ECO:0000259" key="3">
    <source>
        <dbReference type="SMART" id="SM01007"/>
    </source>
</evidence>
<evidence type="ECO:0000313" key="5">
    <source>
        <dbReference type="Proteomes" id="UP000294830"/>
    </source>
</evidence>
<dbReference type="SUPFAM" id="SSF53639">
    <property type="entry name" value="AraD/HMP-PK domain-like"/>
    <property type="match status" value="1"/>
</dbReference>
<dbReference type="PANTHER" id="PTHR22789:SF0">
    <property type="entry name" value="3-OXO-TETRONATE 4-PHOSPHATE DECARBOXYLASE-RELATED"/>
    <property type="match status" value="1"/>
</dbReference>
<dbReference type="Gene3D" id="3.40.225.10">
    <property type="entry name" value="Class II aldolase/adducin N-terminal domain"/>
    <property type="match status" value="1"/>
</dbReference>
<dbReference type="GO" id="GO:0016832">
    <property type="term" value="F:aldehyde-lyase activity"/>
    <property type="evidence" value="ECO:0007669"/>
    <property type="project" value="TreeGrafter"/>
</dbReference>
<dbReference type="GO" id="GO:0046872">
    <property type="term" value="F:metal ion binding"/>
    <property type="evidence" value="ECO:0007669"/>
    <property type="project" value="UniProtKB-KW"/>
</dbReference>
<dbReference type="AlphaFoldDB" id="A0A4R2EBF9"/>
<keyword evidence="5" id="KW-1185">Reference proteome</keyword>
<dbReference type="Proteomes" id="UP000294830">
    <property type="component" value="Unassembled WGS sequence"/>
</dbReference>
<name>A0A4R2EBF9_9BACT</name>
<dbReference type="GO" id="GO:0019323">
    <property type="term" value="P:pentose catabolic process"/>
    <property type="evidence" value="ECO:0007669"/>
    <property type="project" value="TreeGrafter"/>
</dbReference>
<dbReference type="PANTHER" id="PTHR22789">
    <property type="entry name" value="FUCULOSE PHOSPHATE ALDOLASE"/>
    <property type="match status" value="1"/>
</dbReference>